<dbReference type="SUPFAM" id="SSF51556">
    <property type="entry name" value="Metallo-dependent hydrolases"/>
    <property type="match status" value="1"/>
</dbReference>
<reference evidence="5" key="1">
    <citation type="submission" date="2021-10" db="EMBL/GenBank/DDBJ databases">
        <title>Roseicella aerolatum sp. nov., isolated from aerosols of e-waste dismantling site.</title>
        <authorList>
            <person name="Qin T."/>
        </authorList>
    </citation>
    <scope>NUCLEOTIDE SEQUENCE</scope>
    <source>
        <strain evidence="5">GB24</strain>
    </source>
</reference>
<dbReference type="AlphaFoldDB" id="A0A9X1IB16"/>
<feature type="domain" description="Amidohydrolase-related" evidence="4">
    <location>
        <begin position="59"/>
        <end position="435"/>
    </location>
</feature>
<evidence type="ECO:0000256" key="1">
    <source>
        <dbReference type="ARBA" id="ARBA00006745"/>
    </source>
</evidence>
<dbReference type="InterPro" id="IPR006680">
    <property type="entry name" value="Amidohydro-rel"/>
</dbReference>
<dbReference type="PANTHER" id="PTHR43794">
    <property type="entry name" value="AMINOHYDROLASE SSNA-RELATED"/>
    <property type="match status" value="1"/>
</dbReference>
<dbReference type="RefSeq" id="WP_226606301.1">
    <property type="nucleotide sequence ID" value="NZ_JAJAQI010000008.1"/>
</dbReference>
<evidence type="ECO:0000259" key="4">
    <source>
        <dbReference type="Pfam" id="PF01979"/>
    </source>
</evidence>
<organism evidence="5 6">
    <name type="scientific">Roseicella aerolata</name>
    <dbReference type="NCBI Taxonomy" id="2883479"/>
    <lineage>
        <taxon>Bacteria</taxon>
        <taxon>Pseudomonadati</taxon>
        <taxon>Pseudomonadota</taxon>
        <taxon>Alphaproteobacteria</taxon>
        <taxon>Acetobacterales</taxon>
        <taxon>Roseomonadaceae</taxon>
        <taxon>Roseicella</taxon>
    </lineage>
</organism>
<keyword evidence="2" id="KW-0378">Hydrolase</keyword>
<accession>A0A9X1IB16</accession>
<dbReference type="EMBL" id="JAJAQI010000008">
    <property type="protein sequence ID" value="MCB4821494.1"/>
    <property type="molecule type" value="Genomic_DNA"/>
</dbReference>
<keyword evidence="6" id="KW-1185">Reference proteome</keyword>
<dbReference type="InterPro" id="IPR050287">
    <property type="entry name" value="MTA/SAH_deaminase"/>
</dbReference>
<feature type="coiled-coil region" evidence="3">
    <location>
        <begin position="440"/>
        <end position="471"/>
    </location>
</feature>
<dbReference type="InterPro" id="IPR032466">
    <property type="entry name" value="Metal_Hydrolase"/>
</dbReference>
<keyword evidence="3" id="KW-0175">Coiled coil</keyword>
<dbReference type="Proteomes" id="UP001139311">
    <property type="component" value="Unassembled WGS sequence"/>
</dbReference>
<name>A0A9X1IB16_9PROT</name>
<dbReference type="PANTHER" id="PTHR43794:SF11">
    <property type="entry name" value="AMIDOHYDROLASE-RELATED DOMAIN-CONTAINING PROTEIN"/>
    <property type="match status" value="1"/>
</dbReference>
<comment type="similarity">
    <text evidence="1">Belongs to the metallo-dependent hydrolases superfamily. ATZ/TRZ family.</text>
</comment>
<dbReference type="InterPro" id="IPR011059">
    <property type="entry name" value="Metal-dep_hydrolase_composite"/>
</dbReference>
<dbReference type="Pfam" id="PF01979">
    <property type="entry name" value="Amidohydro_1"/>
    <property type="match status" value="1"/>
</dbReference>
<gene>
    <name evidence="5" type="ORF">LHA35_07080</name>
</gene>
<comment type="caution">
    <text evidence="5">The sequence shown here is derived from an EMBL/GenBank/DDBJ whole genome shotgun (WGS) entry which is preliminary data.</text>
</comment>
<dbReference type="SUPFAM" id="SSF51338">
    <property type="entry name" value="Composite domain of metallo-dependent hydrolases"/>
    <property type="match status" value="1"/>
</dbReference>
<evidence type="ECO:0000313" key="5">
    <source>
        <dbReference type="EMBL" id="MCB4821494.1"/>
    </source>
</evidence>
<proteinExistence type="inferred from homology"/>
<evidence type="ECO:0000256" key="2">
    <source>
        <dbReference type="ARBA" id="ARBA00022801"/>
    </source>
</evidence>
<evidence type="ECO:0000313" key="6">
    <source>
        <dbReference type="Proteomes" id="UP001139311"/>
    </source>
</evidence>
<evidence type="ECO:0000256" key="3">
    <source>
        <dbReference type="SAM" id="Coils"/>
    </source>
</evidence>
<sequence length="502" mass="53587">MAGIEKGRILIRGGRVADPASRRAEPADILVEDGVIRAVGAWLPAPTDARVEDASGMLLHPGLVNAHTHGHGGLARGLADKWTLELLLAAAPWMGGGRSLADKKLSAQLCAAEMALKGVTAAYDLYAEAPLPTREGMDAAAEAYAEVGLRAVIAPMVADRTVWEAVPGLRDALPDSLRARAEAARPAPGEATLAAMADILKHWRWGAADIRPALAPTIPLHCADDFLCGCGRLATEYGAPVQSHVAESKLQALAGMQRYGRTLVQHLDALGLIGPRFSAAHGIWLTDDDFRVMAERGAAIAHNPGSNMRLGNGMFRLRRALDLGVTVGIGTDGVSSSDTSNMYEAMRAAFQLSAVQGPDPAGWVSAEEVWRAGTQGSARTLGFEDIGAIAPGMKADIVFLDLSHPNWMPLNGTMNQLVHTEDANALRHVMVGGRFIVRDRRLLTVDLAKLAREAEEARARLEALNAGKRDLFALLEPVVRSFCPAFARQPYAVRRYLCDAPA</sequence>
<dbReference type="Gene3D" id="2.30.40.10">
    <property type="entry name" value="Urease, subunit C, domain 1"/>
    <property type="match status" value="1"/>
</dbReference>
<dbReference type="GO" id="GO:0016810">
    <property type="term" value="F:hydrolase activity, acting on carbon-nitrogen (but not peptide) bonds"/>
    <property type="evidence" value="ECO:0007669"/>
    <property type="project" value="InterPro"/>
</dbReference>
<dbReference type="Gene3D" id="3.20.20.140">
    <property type="entry name" value="Metal-dependent hydrolases"/>
    <property type="match status" value="1"/>
</dbReference>
<protein>
    <submittedName>
        <fullName evidence="5">Amidohydrolase family protein</fullName>
    </submittedName>
</protein>